<evidence type="ECO:0000259" key="5">
    <source>
        <dbReference type="PROSITE" id="PS50977"/>
    </source>
</evidence>
<dbReference type="AlphaFoldDB" id="A0A3D9SVQ4"/>
<feature type="DNA-binding region" description="H-T-H motif" evidence="4">
    <location>
        <begin position="33"/>
        <end position="52"/>
    </location>
</feature>
<dbReference type="Proteomes" id="UP000256661">
    <property type="component" value="Unassembled WGS sequence"/>
</dbReference>
<dbReference type="Pfam" id="PF00440">
    <property type="entry name" value="TetR_N"/>
    <property type="match status" value="1"/>
</dbReference>
<evidence type="ECO:0000256" key="2">
    <source>
        <dbReference type="ARBA" id="ARBA00023125"/>
    </source>
</evidence>
<comment type="caution">
    <text evidence="6">The sequence shown here is derived from an EMBL/GenBank/DDBJ whole genome shotgun (WGS) entry which is preliminary data.</text>
</comment>
<accession>A0A3D9SVQ4</accession>
<dbReference type="InterPro" id="IPR054156">
    <property type="entry name" value="YxaF_TetR_C"/>
</dbReference>
<dbReference type="Pfam" id="PF21993">
    <property type="entry name" value="TetR_C_13_2"/>
    <property type="match status" value="1"/>
</dbReference>
<dbReference type="PANTHER" id="PTHR47506:SF3">
    <property type="entry name" value="HTH-TYPE TRANSCRIPTIONAL REGULATOR LMRA"/>
    <property type="match status" value="1"/>
</dbReference>
<reference evidence="6 7" key="1">
    <citation type="submission" date="2018-08" db="EMBL/GenBank/DDBJ databases">
        <title>Sequencing the genomes of 1000 actinobacteria strains.</title>
        <authorList>
            <person name="Klenk H.-P."/>
        </authorList>
    </citation>
    <scope>NUCLEOTIDE SEQUENCE [LARGE SCALE GENOMIC DNA]</scope>
    <source>
        <strain evidence="6 7">DSM 43927</strain>
    </source>
</reference>
<name>A0A3D9SVQ4_9ACTN</name>
<protein>
    <submittedName>
        <fullName evidence="6">TetR family transcriptional regulator</fullName>
    </submittedName>
</protein>
<evidence type="ECO:0000256" key="3">
    <source>
        <dbReference type="ARBA" id="ARBA00023163"/>
    </source>
</evidence>
<gene>
    <name evidence="6" type="ORF">DFJ69_5181</name>
</gene>
<dbReference type="InterPro" id="IPR009057">
    <property type="entry name" value="Homeodomain-like_sf"/>
</dbReference>
<dbReference type="PROSITE" id="PS50977">
    <property type="entry name" value="HTH_TETR_2"/>
    <property type="match status" value="1"/>
</dbReference>
<proteinExistence type="predicted"/>
<dbReference type="SUPFAM" id="SSF48498">
    <property type="entry name" value="Tetracyclin repressor-like, C-terminal domain"/>
    <property type="match status" value="1"/>
</dbReference>
<evidence type="ECO:0000313" key="6">
    <source>
        <dbReference type="EMBL" id="REE99667.1"/>
    </source>
</evidence>
<evidence type="ECO:0000313" key="7">
    <source>
        <dbReference type="Proteomes" id="UP000256661"/>
    </source>
</evidence>
<organism evidence="6 7">
    <name type="scientific">Thermomonospora umbrina</name>
    <dbReference type="NCBI Taxonomy" id="111806"/>
    <lineage>
        <taxon>Bacteria</taxon>
        <taxon>Bacillati</taxon>
        <taxon>Actinomycetota</taxon>
        <taxon>Actinomycetes</taxon>
        <taxon>Streptosporangiales</taxon>
        <taxon>Thermomonosporaceae</taxon>
        <taxon>Thermomonospora</taxon>
    </lineage>
</organism>
<dbReference type="PANTHER" id="PTHR47506">
    <property type="entry name" value="TRANSCRIPTIONAL REGULATORY PROTEIN"/>
    <property type="match status" value="1"/>
</dbReference>
<sequence>MNVIIGSMATDSRERMVRSAAFLFRERGYSGTGFRDVIAHSGAPRGSIYHHFPGGKVQLATEAVRYAGEFLNSGIEAAVEGGDPGAAVDAFMGWWRTVLIKSEFRAGCPVVAVTVESHDEAPQLADAAAAVFARWQDTLATGLGNAGVPDDRAAGLARLIVAAVEGATILCRAHRDVGPLDEVVAELKKLARSAVEEG</sequence>
<dbReference type="GO" id="GO:0003677">
    <property type="term" value="F:DNA binding"/>
    <property type="evidence" value="ECO:0007669"/>
    <property type="project" value="UniProtKB-UniRule"/>
</dbReference>
<dbReference type="SUPFAM" id="SSF46689">
    <property type="entry name" value="Homeodomain-like"/>
    <property type="match status" value="1"/>
</dbReference>
<dbReference type="InterPro" id="IPR001647">
    <property type="entry name" value="HTH_TetR"/>
</dbReference>
<dbReference type="Gene3D" id="1.10.357.10">
    <property type="entry name" value="Tetracycline Repressor, domain 2"/>
    <property type="match status" value="1"/>
</dbReference>
<dbReference type="InterPro" id="IPR036271">
    <property type="entry name" value="Tet_transcr_reg_TetR-rel_C_sf"/>
</dbReference>
<keyword evidence="7" id="KW-1185">Reference proteome</keyword>
<evidence type="ECO:0000256" key="4">
    <source>
        <dbReference type="PROSITE-ProRule" id="PRU00335"/>
    </source>
</evidence>
<keyword evidence="3" id="KW-0804">Transcription</keyword>
<keyword evidence="2 4" id="KW-0238">DNA-binding</keyword>
<feature type="domain" description="HTH tetR-type" evidence="5">
    <location>
        <begin position="10"/>
        <end position="70"/>
    </location>
</feature>
<evidence type="ECO:0000256" key="1">
    <source>
        <dbReference type="ARBA" id="ARBA00023015"/>
    </source>
</evidence>
<keyword evidence="1" id="KW-0805">Transcription regulation</keyword>
<dbReference type="EMBL" id="QTTT01000001">
    <property type="protein sequence ID" value="REE99667.1"/>
    <property type="molecule type" value="Genomic_DNA"/>
</dbReference>